<feature type="transmembrane region" description="Helical" evidence="5">
    <location>
        <begin position="251"/>
        <end position="269"/>
    </location>
</feature>
<dbReference type="Proteomes" id="UP000194432">
    <property type="component" value="Chromosome 1"/>
</dbReference>
<keyword evidence="4 5" id="KW-0472">Membrane</keyword>
<dbReference type="KEGG" id="acin:CBP34_17720"/>
<dbReference type="InterPro" id="IPR007016">
    <property type="entry name" value="O-antigen_ligase-rel_domated"/>
</dbReference>
<feature type="transmembrane region" description="Helical" evidence="5">
    <location>
        <begin position="219"/>
        <end position="245"/>
    </location>
</feature>
<evidence type="ECO:0000259" key="6">
    <source>
        <dbReference type="Pfam" id="PF04932"/>
    </source>
</evidence>
<protein>
    <recommendedName>
        <fullName evidence="6">O-antigen ligase-related domain-containing protein</fullName>
    </recommendedName>
</protein>
<reference evidence="7 8" key="1">
    <citation type="submission" date="2017-05" db="EMBL/GenBank/DDBJ databases">
        <title>Polyphasic characterization of four soil-derived phenanthrene-degrading Acidovorax strains and proposal of Acidovorax phenanthrenivorans sp. nov.</title>
        <authorList>
            <person name="Singleton D.R."/>
            <person name="Lee J."/>
            <person name="Dickey A.N."/>
            <person name="Stroud A."/>
            <person name="Scholl E.H."/>
            <person name="Wright F.A."/>
            <person name="Aitken M.D."/>
        </authorList>
    </citation>
    <scope>NUCLEOTIDE SEQUENCE [LARGE SCALE GENOMIC DNA]</scope>
    <source>
        <strain evidence="7">NA3</strain>
    </source>
</reference>
<keyword evidence="8" id="KW-1185">Reference proteome</keyword>
<dbReference type="PANTHER" id="PTHR37422:SF13">
    <property type="entry name" value="LIPOPOLYSACCHARIDE BIOSYNTHESIS PROTEIN PA4999-RELATED"/>
    <property type="match status" value="1"/>
</dbReference>
<keyword evidence="2 5" id="KW-0812">Transmembrane</keyword>
<evidence type="ECO:0000256" key="4">
    <source>
        <dbReference type="ARBA" id="ARBA00023136"/>
    </source>
</evidence>
<evidence type="ECO:0000256" key="5">
    <source>
        <dbReference type="SAM" id="Phobius"/>
    </source>
</evidence>
<keyword evidence="3 5" id="KW-1133">Transmembrane helix</keyword>
<feature type="transmembrane region" description="Helical" evidence="5">
    <location>
        <begin position="106"/>
        <end position="123"/>
    </location>
</feature>
<feature type="transmembrane region" description="Helical" evidence="5">
    <location>
        <begin position="562"/>
        <end position="583"/>
    </location>
</feature>
<evidence type="ECO:0000256" key="2">
    <source>
        <dbReference type="ARBA" id="ARBA00022692"/>
    </source>
</evidence>
<comment type="subcellular location">
    <subcellularLocation>
        <location evidence="1">Membrane</location>
        <topology evidence="1">Multi-pass membrane protein</topology>
    </subcellularLocation>
</comment>
<feature type="transmembrane region" description="Helical" evidence="5">
    <location>
        <begin position="307"/>
        <end position="329"/>
    </location>
</feature>
<dbReference type="GO" id="GO:0016020">
    <property type="term" value="C:membrane"/>
    <property type="evidence" value="ECO:0007669"/>
    <property type="project" value="UniProtKB-SubCell"/>
</dbReference>
<evidence type="ECO:0000313" key="8">
    <source>
        <dbReference type="Proteomes" id="UP000194432"/>
    </source>
</evidence>
<dbReference type="InterPro" id="IPR051533">
    <property type="entry name" value="WaaL-like"/>
</dbReference>
<organism evidence="7 8">
    <name type="scientific">Acidovorax carolinensis</name>
    <dbReference type="NCBI Taxonomy" id="553814"/>
    <lineage>
        <taxon>Bacteria</taxon>
        <taxon>Pseudomonadati</taxon>
        <taxon>Pseudomonadota</taxon>
        <taxon>Betaproteobacteria</taxon>
        <taxon>Burkholderiales</taxon>
        <taxon>Comamonadaceae</taxon>
        <taxon>Acidovorax</taxon>
    </lineage>
</organism>
<sequence>MPGLAGGLFAAAALAGALHHPLTPALAVLLLGSAVAWATWRPADLWFMLPALLPVANFTPWTGWWLVDESDLLILAAMGGAYLRWGLDSWCKPAAAFDRTPRSMRWVYVVLPPVLLTGVWRGLDDARGAVPWTAMLADLWAQGVYGDYDLPGNTLRVAKSMVWGLMLMPVLYRYGHAAPLRLARGMIFGLFWVCAAVVWERGIYVGALDFSDHTRITAWFWEMHVGGGAIDFYLALAVPFAWWAAWTAPHGWRWCAAGALMLLSIYAVLMTYSRGVYLSVALALIALATLAHRFRLVAPDRSVWHRRAMACLAVLLVAEVLGVFVGGTFMPDRLGRSNKDLYHRIEHWQRGVDLLKTPSQWLLGLGVGRLPAHYGTQTPEGGLPGQMRWARSSEGRTQVWLSGPAWPGVKGELALIQRVALATGGAYRVRLRGQVHAPARLLVQLCEQHLLYSFECQVQTALVLASSVAAGRWMELQLHGPDFASTGIRSTLREGVLSISVLGANTPVRLDAVELIDPQGQQILKNPDFAQGPRYWSSIAHTNFLPWHMDNLYLELLIERGLLGLAVLAALAVGALVMAAQGVAHQKPLSLIVGISIAAALLIGVVISVIEIPRVSTMLWLLLVVSPLVRES</sequence>
<evidence type="ECO:0000256" key="1">
    <source>
        <dbReference type="ARBA" id="ARBA00004141"/>
    </source>
</evidence>
<feature type="domain" description="O-antigen ligase-related" evidence="6">
    <location>
        <begin position="260"/>
        <end position="374"/>
    </location>
</feature>
<feature type="transmembrane region" description="Helical" evidence="5">
    <location>
        <begin position="181"/>
        <end position="199"/>
    </location>
</feature>
<dbReference type="Pfam" id="PF04932">
    <property type="entry name" value="Wzy_C"/>
    <property type="match status" value="1"/>
</dbReference>
<dbReference type="PANTHER" id="PTHR37422">
    <property type="entry name" value="TEICHURONIC ACID BIOSYNTHESIS PROTEIN TUAE"/>
    <property type="match status" value="1"/>
</dbReference>
<gene>
    <name evidence="7" type="ORF">CBP34_17720</name>
</gene>
<proteinExistence type="predicted"/>
<name>A0A240U6X5_9BURK</name>
<accession>A0A240U6X5</accession>
<dbReference type="EMBL" id="CP021361">
    <property type="protein sequence ID" value="ART53130.1"/>
    <property type="molecule type" value="Genomic_DNA"/>
</dbReference>
<feature type="transmembrane region" description="Helical" evidence="5">
    <location>
        <begin position="276"/>
        <end position="295"/>
    </location>
</feature>
<dbReference type="AlphaFoldDB" id="A0A240U6X5"/>
<feature type="transmembrane region" description="Helical" evidence="5">
    <location>
        <begin position="589"/>
        <end position="610"/>
    </location>
</feature>
<evidence type="ECO:0000313" key="7">
    <source>
        <dbReference type="EMBL" id="ART53130.1"/>
    </source>
</evidence>
<evidence type="ECO:0000256" key="3">
    <source>
        <dbReference type="ARBA" id="ARBA00022989"/>
    </source>
</evidence>